<dbReference type="GO" id="GO:0032259">
    <property type="term" value="P:methylation"/>
    <property type="evidence" value="ECO:0007669"/>
    <property type="project" value="UniProtKB-KW"/>
</dbReference>
<reference evidence="1 2" key="1">
    <citation type="submission" date="2012-09" db="EMBL/GenBank/DDBJ databases">
        <title>Draft Genome Sequences of 6 Strains from Genus Thauera.</title>
        <authorList>
            <person name="Liu B."/>
            <person name="Shapleigh J.P."/>
            <person name="Frostegard A.H."/>
        </authorList>
    </citation>
    <scope>NUCLEOTIDE SEQUENCE [LARGE SCALE GENOMIC DNA]</scope>
    <source>
        <strain evidence="1 2">B4P</strain>
    </source>
</reference>
<keyword evidence="1" id="KW-0808">Transferase</keyword>
<gene>
    <name evidence="1" type="primary">mnmC</name>
    <name evidence="1" type="ORF">C667_17501</name>
</gene>
<dbReference type="GO" id="GO:0008168">
    <property type="term" value="F:methyltransferase activity"/>
    <property type="evidence" value="ECO:0007669"/>
    <property type="project" value="UniProtKB-KW"/>
</dbReference>
<name>N6ZN17_9RHOO</name>
<dbReference type="EMBL" id="AMXF01000177">
    <property type="protein sequence ID" value="ENO95728.1"/>
    <property type="molecule type" value="Genomic_DNA"/>
</dbReference>
<keyword evidence="1" id="KW-0489">Methyltransferase</keyword>
<feature type="non-terminal residue" evidence="1">
    <location>
        <position position="1"/>
    </location>
</feature>
<keyword evidence="2" id="KW-1185">Reference proteome</keyword>
<proteinExistence type="predicted"/>
<dbReference type="Proteomes" id="UP000013047">
    <property type="component" value="Unassembled WGS sequence"/>
</dbReference>
<protein>
    <submittedName>
        <fullName evidence="1">Bifunctional tRNA (Mnm(5)s(2)U34)-methyltransferase/FAD-dependent cmnm(5)s(2)U34 oxidoreductase</fullName>
    </submittedName>
</protein>
<accession>N6ZN17</accession>
<dbReference type="AlphaFoldDB" id="N6ZN17"/>
<evidence type="ECO:0000313" key="2">
    <source>
        <dbReference type="Proteomes" id="UP000013047"/>
    </source>
</evidence>
<dbReference type="Gene3D" id="3.50.50.60">
    <property type="entry name" value="FAD/NAD(P)-binding domain"/>
    <property type="match status" value="1"/>
</dbReference>
<organism evidence="1 2">
    <name type="scientific">Thauera phenylacetica B4P</name>
    <dbReference type="NCBI Taxonomy" id="1234382"/>
    <lineage>
        <taxon>Bacteria</taxon>
        <taxon>Pseudomonadati</taxon>
        <taxon>Pseudomonadota</taxon>
        <taxon>Betaproteobacteria</taxon>
        <taxon>Rhodocyclales</taxon>
        <taxon>Zoogloeaceae</taxon>
        <taxon>Thauera</taxon>
    </lineage>
</organism>
<comment type="caution">
    <text evidence="1">The sequence shown here is derived from an EMBL/GenBank/DDBJ whole genome shotgun (WGS) entry which is preliminary data.</text>
</comment>
<evidence type="ECO:0000313" key="1">
    <source>
        <dbReference type="EMBL" id="ENO95728.1"/>
    </source>
</evidence>
<dbReference type="InterPro" id="IPR036188">
    <property type="entry name" value="FAD/NAD-bd_sf"/>
</dbReference>
<sequence>PAPLADAAPARRLDELARQPGLFALSGYGARGLVWSALAAELLASALEGDPAPLERDLLEAIDPARFVLRPAGKTAVRE</sequence>